<feature type="region of interest" description="Disordered" evidence="1">
    <location>
        <begin position="40"/>
        <end position="206"/>
    </location>
</feature>
<dbReference type="AlphaFoldDB" id="B0DNK6"/>
<gene>
    <name evidence="2" type="ORF">LACBIDRAFT_331134</name>
</gene>
<reference evidence="2 3" key="1">
    <citation type="journal article" date="2008" name="Nature">
        <title>The genome of Laccaria bicolor provides insights into mycorrhizal symbiosis.</title>
        <authorList>
            <person name="Martin F."/>
            <person name="Aerts A."/>
            <person name="Ahren D."/>
            <person name="Brun A."/>
            <person name="Danchin E.G.J."/>
            <person name="Duchaussoy F."/>
            <person name="Gibon J."/>
            <person name="Kohler A."/>
            <person name="Lindquist E."/>
            <person name="Pereda V."/>
            <person name="Salamov A."/>
            <person name="Shapiro H.J."/>
            <person name="Wuyts J."/>
            <person name="Blaudez D."/>
            <person name="Buee M."/>
            <person name="Brokstein P."/>
            <person name="Canbaeck B."/>
            <person name="Cohen D."/>
            <person name="Courty P.E."/>
            <person name="Coutinho P.M."/>
            <person name="Delaruelle C."/>
            <person name="Detter J.C."/>
            <person name="Deveau A."/>
            <person name="DiFazio S."/>
            <person name="Duplessis S."/>
            <person name="Fraissinet-Tachet L."/>
            <person name="Lucic E."/>
            <person name="Frey-Klett P."/>
            <person name="Fourrey C."/>
            <person name="Feussner I."/>
            <person name="Gay G."/>
            <person name="Grimwood J."/>
            <person name="Hoegger P.J."/>
            <person name="Jain P."/>
            <person name="Kilaru S."/>
            <person name="Labbe J."/>
            <person name="Lin Y.C."/>
            <person name="Legue V."/>
            <person name="Le Tacon F."/>
            <person name="Marmeisse R."/>
            <person name="Melayah D."/>
            <person name="Montanini B."/>
            <person name="Muratet M."/>
            <person name="Nehls U."/>
            <person name="Niculita-Hirzel H."/>
            <person name="Oudot-Le Secq M.P."/>
            <person name="Peter M."/>
            <person name="Quesneville H."/>
            <person name="Rajashekar B."/>
            <person name="Reich M."/>
            <person name="Rouhier N."/>
            <person name="Schmutz J."/>
            <person name="Yin T."/>
            <person name="Chalot M."/>
            <person name="Henrissat B."/>
            <person name="Kuees U."/>
            <person name="Lucas S."/>
            <person name="Van de Peer Y."/>
            <person name="Podila G.K."/>
            <person name="Polle A."/>
            <person name="Pukkila P.J."/>
            <person name="Richardson P.M."/>
            <person name="Rouze P."/>
            <person name="Sanders I.R."/>
            <person name="Stajich J.E."/>
            <person name="Tunlid A."/>
            <person name="Tuskan G."/>
            <person name="Grigoriev I.V."/>
        </authorList>
    </citation>
    <scope>NUCLEOTIDE SEQUENCE [LARGE SCALE GENOMIC DNA]</scope>
    <source>
        <strain evidence="3">S238N-H82 / ATCC MYA-4686</strain>
    </source>
</reference>
<feature type="compositionally biased region" description="Basic residues" evidence="1">
    <location>
        <begin position="58"/>
        <end position="69"/>
    </location>
</feature>
<dbReference type="EMBL" id="DS547121">
    <property type="protein sequence ID" value="EDR03882.1"/>
    <property type="molecule type" value="Genomic_DNA"/>
</dbReference>
<evidence type="ECO:0000313" key="3">
    <source>
        <dbReference type="Proteomes" id="UP000001194"/>
    </source>
</evidence>
<dbReference type="GeneID" id="6081153"/>
<keyword evidence="3" id="KW-1185">Reference proteome</keyword>
<name>B0DNK6_LACBS</name>
<dbReference type="Proteomes" id="UP000001194">
    <property type="component" value="Unassembled WGS sequence"/>
</dbReference>
<organism evidence="3">
    <name type="scientific">Laccaria bicolor (strain S238N-H82 / ATCC MYA-4686)</name>
    <name type="common">Bicoloured deceiver</name>
    <name type="synonym">Laccaria laccata var. bicolor</name>
    <dbReference type="NCBI Taxonomy" id="486041"/>
    <lineage>
        <taxon>Eukaryota</taxon>
        <taxon>Fungi</taxon>
        <taxon>Dikarya</taxon>
        <taxon>Basidiomycota</taxon>
        <taxon>Agaricomycotina</taxon>
        <taxon>Agaricomycetes</taxon>
        <taxon>Agaricomycetidae</taxon>
        <taxon>Agaricales</taxon>
        <taxon>Agaricineae</taxon>
        <taxon>Hydnangiaceae</taxon>
        <taxon>Laccaria</taxon>
    </lineage>
</organism>
<evidence type="ECO:0000256" key="1">
    <source>
        <dbReference type="SAM" id="MobiDB-lite"/>
    </source>
</evidence>
<dbReference type="KEGG" id="lbc:LACBIDRAFT_331134"/>
<evidence type="ECO:0000313" key="2">
    <source>
        <dbReference type="EMBL" id="EDR03882.1"/>
    </source>
</evidence>
<sequence length="310" mass="34252">MVPGLAKMECNRNPVCLAQAHCQTIVCLTTAFTLIQIQPSSLPPPLTSPPTTTNVPAPRKRVPATHPRHVTTVSCGHHRPQTSSTANNDHINNAATPRQQADEPRRGRGDENGPRGTTTTTMTMPTNHDTPHDVNGRPRQMPTDAHVNGPRPRQWTTTTSMDHDHASGRPRQRTTTSTDDDHASGRPRQRTTTTSMDDDHANGHPRQCTTTCPRRWETKVPRCCQRCGNQTTNDDDNVVVRRSHKEHVGEGKVLLFMVDCGLIQLESTGIHWIPQDSAGFHWIPVPFLRIPPESGPIPPESAGMTGVRQE</sequence>
<proteinExistence type="predicted"/>
<dbReference type="HOGENOM" id="CLU_891572_0_0_1"/>
<feature type="compositionally biased region" description="Basic and acidic residues" evidence="1">
    <location>
        <begin position="100"/>
        <end position="113"/>
    </location>
</feature>
<feature type="compositionally biased region" description="Low complexity" evidence="1">
    <location>
        <begin position="117"/>
        <end position="128"/>
    </location>
</feature>
<accession>B0DNK6</accession>
<protein>
    <submittedName>
        <fullName evidence="2">Predicted protein</fullName>
    </submittedName>
</protein>
<dbReference type="RefSeq" id="XP_001885450.1">
    <property type="nucleotide sequence ID" value="XM_001885415.1"/>
</dbReference>
<dbReference type="InParanoid" id="B0DNK6"/>
<feature type="compositionally biased region" description="Polar residues" evidence="1">
    <location>
        <begin position="81"/>
        <end position="99"/>
    </location>
</feature>